<dbReference type="Proteomes" id="UP000001640">
    <property type="component" value="Chromosome 9"/>
</dbReference>
<dbReference type="HOGENOM" id="CLU_1594999_0_0_1"/>
<sequence>MITDYREREAMSFDINDLKNRYNMVCTNINVLTMHNRVQTNESSILKKIDAFADGVATSAQAIAGTNLEFLDVTAENQHRLNYVGLVGCCTAALWKISACFPREKIRRWLNNVIRVFWMNVKKWAFGSNVAIAEYFRRKWHNFLGWGRKKKVKIGSIEGGTMNDNLE</sequence>
<name>G0VKE2_NAUCA</name>
<dbReference type="InParanoid" id="G0VKE2"/>
<dbReference type="KEGG" id="ncs:NCAS_0I03080"/>
<dbReference type="AlphaFoldDB" id="G0VKE2"/>
<evidence type="ECO:0000313" key="2">
    <source>
        <dbReference type="Proteomes" id="UP000001640"/>
    </source>
</evidence>
<reference key="2">
    <citation type="submission" date="2011-08" db="EMBL/GenBank/DDBJ databases">
        <title>Genome sequence of Naumovozyma castellii.</title>
        <authorList>
            <person name="Gordon J.L."/>
            <person name="Armisen D."/>
            <person name="Proux-Wera E."/>
            <person name="OhEigeartaigh S.S."/>
            <person name="Byrne K.P."/>
            <person name="Wolfe K.H."/>
        </authorList>
    </citation>
    <scope>NUCLEOTIDE SEQUENCE</scope>
    <source>
        <strain>Type strain:CBS 4309</strain>
    </source>
</reference>
<proteinExistence type="predicted"/>
<dbReference type="RefSeq" id="XP_003678318.1">
    <property type="nucleotide sequence ID" value="XM_003678270.1"/>
</dbReference>
<keyword evidence="2" id="KW-1185">Reference proteome</keyword>
<reference evidence="1 2" key="1">
    <citation type="journal article" date="2011" name="Proc. Natl. Acad. Sci. U.S.A.">
        <title>Evolutionary erosion of yeast sex chromosomes by mating-type switching accidents.</title>
        <authorList>
            <person name="Gordon J.L."/>
            <person name="Armisen D."/>
            <person name="Proux-Wera E."/>
            <person name="Oheigeartaigh S.S."/>
            <person name="Byrne K.P."/>
            <person name="Wolfe K.H."/>
        </authorList>
    </citation>
    <scope>NUCLEOTIDE SEQUENCE [LARGE SCALE GENOMIC DNA]</scope>
    <source>
        <strain evidence="2">ATCC 76901 / BCRC 22586 / CBS 4309 / NBRC 1992 / NRRL Y-12630</strain>
    </source>
</reference>
<gene>
    <name evidence="1" type="primary">NCAS0I03080</name>
    <name evidence="1" type="ordered locus">NCAS_0I03080</name>
</gene>
<organism evidence="1 2">
    <name type="scientific">Naumovozyma castellii</name>
    <name type="common">Yeast</name>
    <name type="synonym">Saccharomyces castellii</name>
    <dbReference type="NCBI Taxonomy" id="27288"/>
    <lineage>
        <taxon>Eukaryota</taxon>
        <taxon>Fungi</taxon>
        <taxon>Dikarya</taxon>
        <taxon>Ascomycota</taxon>
        <taxon>Saccharomycotina</taxon>
        <taxon>Saccharomycetes</taxon>
        <taxon>Saccharomycetales</taxon>
        <taxon>Saccharomycetaceae</taxon>
        <taxon>Naumovozyma</taxon>
    </lineage>
</organism>
<accession>G0VKE2</accession>
<evidence type="ECO:0000313" key="1">
    <source>
        <dbReference type="EMBL" id="CCC71976.1"/>
    </source>
</evidence>
<protein>
    <submittedName>
        <fullName evidence="1">Uncharacterized protein</fullName>
    </submittedName>
</protein>
<dbReference type="GeneID" id="96905663"/>
<dbReference type="EMBL" id="HE576760">
    <property type="protein sequence ID" value="CCC71976.1"/>
    <property type="molecule type" value="Genomic_DNA"/>
</dbReference>